<name>A0AAJ0E034_9PEZI</name>
<dbReference type="GeneID" id="85341163"/>
<reference evidence="2 3" key="1">
    <citation type="submission" date="2016-10" db="EMBL/GenBank/DDBJ databases">
        <title>The genome sequence of Colletotrichum fioriniae PJ7.</title>
        <authorList>
            <person name="Baroncelli R."/>
        </authorList>
    </citation>
    <scope>NUCLEOTIDE SEQUENCE [LARGE SCALE GENOMIC DNA]</scope>
    <source>
        <strain evidence="2 3">IMI 309622</strain>
    </source>
</reference>
<dbReference type="EMBL" id="MOOE01000009">
    <property type="protein sequence ID" value="KAK1524370.1"/>
    <property type="molecule type" value="Genomic_DNA"/>
</dbReference>
<gene>
    <name evidence="2" type="ORF">CCOS01_09457</name>
</gene>
<feature type="region of interest" description="Disordered" evidence="1">
    <location>
        <begin position="63"/>
        <end position="83"/>
    </location>
</feature>
<sequence>MSSSSSSSAAEAKQTQSKCPALLASPTLYYVPLAALLHWEELRMGGAPGVTSTWNVQRPGRLSAPLLVDPGRQGKPQRQRQGGSTCGYKLIFKARNRQGPQDESRIFAGKSKLTESSAIIISTTLSLSR</sequence>
<dbReference type="AlphaFoldDB" id="A0AAJ0E034"/>
<dbReference type="Proteomes" id="UP001240678">
    <property type="component" value="Unassembled WGS sequence"/>
</dbReference>
<evidence type="ECO:0000256" key="1">
    <source>
        <dbReference type="SAM" id="MobiDB-lite"/>
    </source>
</evidence>
<organism evidence="2 3">
    <name type="scientific">Colletotrichum costaricense</name>
    <dbReference type="NCBI Taxonomy" id="1209916"/>
    <lineage>
        <taxon>Eukaryota</taxon>
        <taxon>Fungi</taxon>
        <taxon>Dikarya</taxon>
        <taxon>Ascomycota</taxon>
        <taxon>Pezizomycotina</taxon>
        <taxon>Sordariomycetes</taxon>
        <taxon>Hypocreomycetidae</taxon>
        <taxon>Glomerellales</taxon>
        <taxon>Glomerellaceae</taxon>
        <taxon>Colletotrichum</taxon>
        <taxon>Colletotrichum acutatum species complex</taxon>
    </lineage>
</organism>
<dbReference type="RefSeq" id="XP_060312316.1">
    <property type="nucleotide sequence ID" value="XM_060457616.1"/>
</dbReference>
<proteinExistence type="predicted"/>
<keyword evidence="3" id="KW-1185">Reference proteome</keyword>
<comment type="caution">
    <text evidence="2">The sequence shown here is derived from an EMBL/GenBank/DDBJ whole genome shotgun (WGS) entry which is preliminary data.</text>
</comment>
<feature type="compositionally biased region" description="Low complexity" evidence="1">
    <location>
        <begin position="70"/>
        <end position="83"/>
    </location>
</feature>
<accession>A0AAJ0E034</accession>
<protein>
    <submittedName>
        <fullName evidence="2">Uncharacterized protein</fullName>
    </submittedName>
</protein>
<evidence type="ECO:0000313" key="3">
    <source>
        <dbReference type="Proteomes" id="UP001240678"/>
    </source>
</evidence>
<evidence type="ECO:0000313" key="2">
    <source>
        <dbReference type="EMBL" id="KAK1524370.1"/>
    </source>
</evidence>